<dbReference type="NCBIfam" id="TIGR00614">
    <property type="entry name" value="recQ_fam"/>
    <property type="match status" value="1"/>
</dbReference>
<comment type="catalytic activity">
    <reaction evidence="7">
        <text>ATP + H2O = ADP + phosphate + H(+)</text>
        <dbReference type="Rhea" id="RHEA:13065"/>
        <dbReference type="ChEBI" id="CHEBI:15377"/>
        <dbReference type="ChEBI" id="CHEBI:15378"/>
        <dbReference type="ChEBI" id="CHEBI:30616"/>
        <dbReference type="ChEBI" id="CHEBI:43474"/>
        <dbReference type="ChEBI" id="CHEBI:456216"/>
    </reaction>
</comment>
<keyword evidence="5 7" id="KW-0067">ATP-binding</keyword>
<keyword evidence="9" id="KW-0472">Membrane</keyword>
<evidence type="ECO:0000256" key="6">
    <source>
        <dbReference type="ARBA" id="ARBA00034617"/>
    </source>
</evidence>
<dbReference type="AlphaFoldDB" id="A0A8K1CTT7"/>
<keyword evidence="9" id="KW-0812">Transmembrane</keyword>
<evidence type="ECO:0000256" key="3">
    <source>
        <dbReference type="ARBA" id="ARBA00022801"/>
    </source>
</evidence>
<feature type="transmembrane region" description="Helical" evidence="9">
    <location>
        <begin position="69"/>
        <end position="90"/>
    </location>
</feature>
<dbReference type="Proteomes" id="UP000794436">
    <property type="component" value="Unassembled WGS sequence"/>
</dbReference>
<dbReference type="GO" id="GO:0005634">
    <property type="term" value="C:nucleus"/>
    <property type="evidence" value="ECO:0007669"/>
    <property type="project" value="UniProtKB-SubCell"/>
</dbReference>
<dbReference type="CDD" id="cd17920">
    <property type="entry name" value="DEXHc_RecQ"/>
    <property type="match status" value="1"/>
</dbReference>
<sequence>MTREDDGRRVKATASTSAKEQRREKIRQALSRFGFTTLRGLQGPALRSVLTKKDTMVLMPTGGGKSLCYQLPALLLPGLVVVVCPLLALMQDQVETLRRKAIGVEMLSSMVTDKRREAIRERLLRQADGKETGEPIELLYTTPETLATNAVQTLLQLMYKKNALVLFAVDEAHCISSWGHDFRPAYRQLGALRQAFPTVPFMALTATATQEVRDDIHRQLQLTHDANVLVGDFNRPNISFSVCDKDTLADPMGALYRFIKKHHDRQSGVIYVHKRADTDTLVEKLQDQDETIRVAAFHAKLPQQEREATLQQWLAGKIDIICATIAFGMGIDHPSVRFVVHWNIPKTLENLYQEAGRAGRDGKPSNSVIFYAKRDYELFQFLIEKNDEASGDRPSKKNQKSKASHALKQLNQVETFATVKQCRRQRLLRHFGQQIPVTECQGTCDVCNPRLKFFRFEREATVGLDDAGFRRASAFVKYSIDDIERREAYGSNGQRERTGDARRNNLLFSRAGAYAPEQTDSLVVRDSNRRGLAAEGFVVVNGDGSDAEDGVEAPRIPLGFVSGKRSINDALEALEWAERAASGEDARSSKRQAKSDGRGRLAAKIGL</sequence>
<evidence type="ECO:0000256" key="1">
    <source>
        <dbReference type="ARBA" id="ARBA00005446"/>
    </source>
</evidence>
<dbReference type="Pfam" id="PF00271">
    <property type="entry name" value="Helicase_C"/>
    <property type="match status" value="1"/>
</dbReference>
<keyword evidence="4 7" id="KW-0347">Helicase</keyword>
<dbReference type="InterPro" id="IPR001650">
    <property type="entry name" value="Helicase_C-like"/>
</dbReference>
<dbReference type="GO" id="GO:0009378">
    <property type="term" value="F:four-way junction helicase activity"/>
    <property type="evidence" value="ECO:0007669"/>
    <property type="project" value="TreeGrafter"/>
</dbReference>
<protein>
    <recommendedName>
        <fullName evidence="7">ATP-dependent DNA helicase</fullName>
        <ecNumber evidence="7">5.6.2.4</ecNumber>
    </recommendedName>
</protein>
<dbReference type="InterPro" id="IPR004589">
    <property type="entry name" value="DNA_helicase_ATP-dep_RecQ"/>
</dbReference>
<dbReference type="EMBL" id="SPLM01000002">
    <property type="protein sequence ID" value="TMW68486.1"/>
    <property type="molecule type" value="Genomic_DNA"/>
</dbReference>
<accession>A0A8K1CTT7</accession>
<keyword evidence="3 7" id="KW-0378">Hydrolase</keyword>
<evidence type="ECO:0000256" key="9">
    <source>
        <dbReference type="SAM" id="Phobius"/>
    </source>
</evidence>
<keyword evidence="7" id="KW-0539">Nucleus</keyword>
<feature type="domain" description="Helicase ATP-binding" evidence="10">
    <location>
        <begin position="46"/>
        <end position="226"/>
    </location>
</feature>
<dbReference type="PANTHER" id="PTHR13710">
    <property type="entry name" value="DNA HELICASE RECQ FAMILY MEMBER"/>
    <property type="match status" value="1"/>
</dbReference>
<dbReference type="GO" id="GO:0043138">
    <property type="term" value="F:3'-5' DNA helicase activity"/>
    <property type="evidence" value="ECO:0007669"/>
    <property type="project" value="UniProtKB-EC"/>
</dbReference>
<feature type="region of interest" description="Disordered" evidence="8">
    <location>
        <begin position="1"/>
        <end position="21"/>
    </location>
</feature>
<dbReference type="GO" id="GO:0003676">
    <property type="term" value="F:nucleic acid binding"/>
    <property type="evidence" value="ECO:0007669"/>
    <property type="project" value="InterPro"/>
</dbReference>
<dbReference type="Pfam" id="PF00270">
    <property type="entry name" value="DEAD"/>
    <property type="match status" value="1"/>
</dbReference>
<evidence type="ECO:0000256" key="2">
    <source>
        <dbReference type="ARBA" id="ARBA00022741"/>
    </source>
</evidence>
<dbReference type="GO" id="GO:0000724">
    <property type="term" value="P:double-strand break repair via homologous recombination"/>
    <property type="evidence" value="ECO:0007669"/>
    <property type="project" value="TreeGrafter"/>
</dbReference>
<dbReference type="InterPro" id="IPR032284">
    <property type="entry name" value="RecQ_Zn-bd"/>
</dbReference>
<dbReference type="PANTHER" id="PTHR13710:SF155">
    <property type="entry name" value="ATP-DEPENDENT DNA HELICASE Q-LIKE 3"/>
    <property type="match status" value="1"/>
</dbReference>
<proteinExistence type="inferred from homology"/>
<dbReference type="SMART" id="SM00490">
    <property type="entry name" value="HELICc"/>
    <property type="match status" value="1"/>
</dbReference>
<comment type="similarity">
    <text evidence="1 7">Belongs to the helicase family. RecQ subfamily.</text>
</comment>
<dbReference type="OrthoDB" id="10261556at2759"/>
<keyword evidence="13" id="KW-1185">Reference proteome</keyword>
<dbReference type="PROSITE" id="PS51192">
    <property type="entry name" value="HELICASE_ATP_BIND_1"/>
    <property type="match status" value="1"/>
</dbReference>
<dbReference type="Pfam" id="PF16124">
    <property type="entry name" value="RecQ_Zn_bind"/>
    <property type="match status" value="1"/>
</dbReference>
<organism evidence="12 13">
    <name type="scientific">Pythium oligandrum</name>
    <name type="common">Mycoparasitic fungus</name>
    <dbReference type="NCBI Taxonomy" id="41045"/>
    <lineage>
        <taxon>Eukaryota</taxon>
        <taxon>Sar</taxon>
        <taxon>Stramenopiles</taxon>
        <taxon>Oomycota</taxon>
        <taxon>Peronosporomycetes</taxon>
        <taxon>Pythiales</taxon>
        <taxon>Pythiaceae</taxon>
        <taxon>Pythium</taxon>
    </lineage>
</organism>
<feature type="domain" description="Helicase C-terminal" evidence="11">
    <location>
        <begin position="254"/>
        <end position="403"/>
    </location>
</feature>
<comment type="caution">
    <text evidence="12">The sequence shown here is derived from an EMBL/GenBank/DDBJ whole genome shotgun (WGS) entry which is preliminary data.</text>
</comment>
<dbReference type="EC" id="5.6.2.4" evidence="7"/>
<dbReference type="Gene3D" id="3.40.50.300">
    <property type="entry name" value="P-loop containing nucleotide triphosphate hydrolases"/>
    <property type="match status" value="2"/>
</dbReference>
<reference evidence="12" key="1">
    <citation type="submission" date="2019-03" db="EMBL/GenBank/DDBJ databases">
        <title>Long read genome sequence of the mycoparasitic Pythium oligandrum ATCC 38472 isolated from sugarbeet rhizosphere.</title>
        <authorList>
            <person name="Gaulin E."/>
        </authorList>
    </citation>
    <scope>NUCLEOTIDE SEQUENCE</scope>
    <source>
        <strain evidence="12">ATCC 38472_TT</strain>
    </source>
</reference>
<dbReference type="PROSITE" id="PS51194">
    <property type="entry name" value="HELICASE_CTER"/>
    <property type="match status" value="1"/>
</dbReference>
<comment type="subcellular location">
    <subcellularLocation>
        <location evidence="7">Nucleus</location>
    </subcellularLocation>
</comment>
<feature type="region of interest" description="Disordered" evidence="8">
    <location>
        <begin position="580"/>
        <end position="607"/>
    </location>
</feature>
<dbReference type="InterPro" id="IPR014001">
    <property type="entry name" value="Helicase_ATP-bd"/>
</dbReference>
<evidence type="ECO:0000256" key="8">
    <source>
        <dbReference type="SAM" id="MobiDB-lite"/>
    </source>
</evidence>
<dbReference type="InterPro" id="IPR027417">
    <property type="entry name" value="P-loop_NTPase"/>
</dbReference>
<dbReference type="GO" id="GO:0016787">
    <property type="term" value="F:hydrolase activity"/>
    <property type="evidence" value="ECO:0007669"/>
    <property type="project" value="UniProtKB-KW"/>
</dbReference>
<dbReference type="SUPFAM" id="SSF52540">
    <property type="entry name" value="P-loop containing nucleoside triphosphate hydrolases"/>
    <property type="match status" value="1"/>
</dbReference>
<feature type="compositionally biased region" description="Basic and acidic residues" evidence="8">
    <location>
        <begin position="580"/>
        <end position="599"/>
    </location>
</feature>
<keyword evidence="2 7" id="KW-0547">Nucleotide-binding</keyword>
<keyword evidence="9" id="KW-1133">Transmembrane helix</keyword>
<evidence type="ECO:0000259" key="10">
    <source>
        <dbReference type="PROSITE" id="PS51192"/>
    </source>
</evidence>
<dbReference type="GO" id="GO:0005524">
    <property type="term" value="F:ATP binding"/>
    <property type="evidence" value="ECO:0007669"/>
    <property type="project" value="UniProtKB-KW"/>
</dbReference>
<dbReference type="GO" id="GO:0005694">
    <property type="term" value="C:chromosome"/>
    <property type="evidence" value="ECO:0007669"/>
    <property type="project" value="TreeGrafter"/>
</dbReference>
<gene>
    <name evidence="12" type="ORF">Poli38472_005954</name>
</gene>
<evidence type="ECO:0000256" key="7">
    <source>
        <dbReference type="RuleBase" id="RU364117"/>
    </source>
</evidence>
<evidence type="ECO:0000256" key="4">
    <source>
        <dbReference type="ARBA" id="ARBA00022806"/>
    </source>
</evidence>
<evidence type="ECO:0000259" key="11">
    <source>
        <dbReference type="PROSITE" id="PS51194"/>
    </source>
</evidence>
<name>A0A8K1CTT7_PYTOL</name>
<dbReference type="SMART" id="SM00487">
    <property type="entry name" value="DEXDc"/>
    <property type="match status" value="1"/>
</dbReference>
<evidence type="ECO:0000256" key="5">
    <source>
        <dbReference type="ARBA" id="ARBA00022840"/>
    </source>
</evidence>
<comment type="catalytic activity">
    <reaction evidence="6 7">
        <text>Couples ATP hydrolysis with the unwinding of duplex DNA by translocating in the 3'-5' direction.</text>
        <dbReference type="EC" id="5.6.2.4"/>
    </reaction>
</comment>
<evidence type="ECO:0000313" key="12">
    <source>
        <dbReference type="EMBL" id="TMW68486.1"/>
    </source>
</evidence>
<dbReference type="GO" id="GO:0005737">
    <property type="term" value="C:cytoplasm"/>
    <property type="evidence" value="ECO:0007669"/>
    <property type="project" value="TreeGrafter"/>
</dbReference>
<dbReference type="InterPro" id="IPR011545">
    <property type="entry name" value="DEAD/DEAH_box_helicase_dom"/>
</dbReference>
<dbReference type="FunFam" id="3.40.50.300:FF:001389">
    <property type="entry name" value="ATP-dependent DNA helicase RecQ"/>
    <property type="match status" value="1"/>
</dbReference>
<evidence type="ECO:0000313" key="13">
    <source>
        <dbReference type="Proteomes" id="UP000794436"/>
    </source>
</evidence>